<dbReference type="InterPro" id="IPR011611">
    <property type="entry name" value="PfkB_dom"/>
</dbReference>
<dbReference type="PROSITE" id="PS00584">
    <property type="entry name" value="PFKB_KINASES_2"/>
    <property type="match status" value="1"/>
</dbReference>
<dbReference type="InterPro" id="IPR029056">
    <property type="entry name" value="Ribokinase-like"/>
</dbReference>
<dbReference type="Gene3D" id="3.40.1190.20">
    <property type="match status" value="1"/>
</dbReference>
<evidence type="ECO:0000259" key="4">
    <source>
        <dbReference type="Pfam" id="PF00294"/>
    </source>
</evidence>
<keyword evidence="6" id="KW-1185">Reference proteome</keyword>
<comment type="caution">
    <text evidence="5">The sequence shown here is derived from an EMBL/GenBank/DDBJ whole genome shotgun (WGS) entry which is preliminary data.</text>
</comment>
<dbReference type="Proteomes" id="UP001162164">
    <property type="component" value="Unassembled WGS sequence"/>
</dbReference>
<sequence length="192" mass="20964">MGKILRTLLDICIAFFEPTDVEISAKPFETPYWKAVKFITPNLNELYHIASFLNIAANEPSRCKIKQAAILARKLANYVENVIVTLGPSGVLIARKGLSNEPFLKVVEDGEINVRHYPGKVVNNLVNVSGAGDCLASGVIAGILSDSTEEKCLSVGFAAAHTSLYSKSAVPVEIFNRNHSSWNISETFQILE</sequence>
<evidence type="ECO:0000256" key="2">
    <source>
        <dbReference type="ARBA" id="ARBA00022723"/>
    </source>
</evidence>
<dbReference type="InterPro" id="IPR002173">
    <property type="entry name" value="Carboh/pur_kinase_PfkB_CS"/>
</dbReference>
<dbReference type="PANTHER" id="PTHR42909">
    <property type="entry name" value="ZGC:136858"/>
    <property type="match status" value="1"/>
</dbReference>
<keyword evidence="3" id="KW-0418">Kinase</keyword>
<proteinExistence type="predicted"/>
<keyword evidence="2" id="KW-0479">Metal-binding</keyword>
<evidence type="ECO:0000313" key="5">
    <source>
        <dbReference type="EMBL" id="KAJ8979175.1"/>
    </source>
</evidence>
<reference evidence="5" key="1">
    <citation type="journal article" date="2023" name="Insect Mol. Biol.">
        <title>Genome sequencing provides insights into the evolution of gene families encoding plant cell wall-degrading enzymes in longhorned beetles.</title>
        <authorList>
            <person name="Shin N.R."/>
            <person name="Okamura Y."/>
            <person name="Kirsch R."/>
            <person name="Pauchet Y."/>
        </authorList>
    </citation>
    <scope>NUCLEOTIDE SEQUENCE</scope>
    <source>
        <strain evidence="5">MMC_N1</strain>
    </source>
</reference>
<name>A0ABQ9JPK4_9CUCU</name>
<feature type="domain" description="Carbohydrate kinase PfkB" evidence="4">
    <location>
        <begin position="34"/>
        <end position="169"/>
    </location>
</feature>
<accession>A0ABQ9JPK4</accession>
<evidence type="ECO:0000256" key="1">
    <source>
        <dbReference type="ARBA" id="ARBA00022679"/>
    </source>
</evidence>
<dbReference type="EMBL" id="JAPWTJ010000367">
    <property type="protein sequence ID" value="KAJ8979175.1"/>
    <property type="molecule type" value="Genomic_DNA"/>
</dbReference>
<dbReference type="PANTHER" id="PTHR42909:SF1">
    <property type="entry name" value="CARBOHYDRATE KINASE PFKB DOMAIN-CONTAINING PROTEIN"/>
    <property type="match status" value="1"/>
</dbReference>
<dbReference type="SUPFAM" id="SSF53613">
    <property type="entry name" value="Ribokinase-like"/>
    <property type="match status" value="1"/>
</dbReference>
<keyword evidence="1" id="KW-0808">Transferase</keyword>
<dbReference type="Pfam" id="PF00294">
    <property type="entry name" value="PfkB"/>
    <property type="match status" value="1"/>
</dbReference>
<evidence type="ECO:0000256" key="3">
    <source>
        <dbReference type="ARBA" id="ARBA00022777"/>
    </source>
</evidence>
<evidence type="ECO:0000313" key="6">
    <source>
        <dbReference type="Proteomes" id="UP001162164"/>
    </source>
</evidence>
<gene>
    <name evidence="5" type="ORF">NQ317_018997</name>
</gene>
<organism evidence="5 6">
    <name type="scientific">Molorchus minor</name>
    <dbReference type="NCBI Taxonomy" id="1323400"/>
    <lineage>
        <taxon>Eukaryota</taxon>
        <taxon>Metazoa</taxon>
        <taxon>Ecdysozoa</taxon>
        <taxon>Arthropoda</taxon>
        <taxon>Hexapoda</taxon>
        <taxon>Insecta</taxon>
        <taxon>Pterygota</taxon>
        <taxon>Neoptera</taxon>
        <taxon>Endopterygota</taxon>
        <taxon>Coleoptera</taxon>
        <taxon>Polyphaga</taxon>
        <taxon>Cucujiformia</taxon>
        <taxon>Chrysomeloidea</taxon>
        <taxon>Cerambycidae</taxon>
        <taxon>Lamiinae</taxon>
        <taxon>Monochamini</taxon>
        <taxon>Molorchus</taxon>
    </lineage>
</organism>
<protein>
    <recommendedName>
        <fullName evidence="4">Carbohydrate kinase PfkB domain-containing protein</fullName>
    </recommendedName>
</protein>